<dbReference type="Proteomes" id="UP001157502">
    <property type="component" value="Chromosome 17"/>
</dbReference>
<evidence type="ECO:0000313" key="2">
    <source>
        <dbReference type="Proteomes" id="UP001157502"/>
    </source>
</evidence>
<organism evidence="1 2">
    <name type="scientific">Dallia pectoralis</name>
    <name type="common">Alaska blackfish</name>
    <dbReference type="NCBI Taxonomy" id="75939"/>
    <lineage>
        <taxon>Eukaryota</taxon>
        <taxon>Metazoa</taxon>
        <taxon>Chordata</taxon>
        <taxon>Craniata</taxon>
        <taxon>Vertebrata</taxon>
        <taxon>Euteleostomi</taxon>
        <taxon>Actinopterygii</taxon>
        <taxon>Neopterygii</taxon>
        <taxon>Teleostei</taxon>
        <taxon>Protacanthopterygii</taxon>
        <taxon>Esociformes</taxon>
        <taxon>Umbridae</taxon>
        <taxon>Dallia</taxon>
    </lineage>
</organism>
<accession>A0ACC2G653</accession>
<name>A0ACC2G653_DALPE</name>
<proteinExistence type="predicted"/>
<comment type="caution">
    <text evidence="1">The sequence shown here is derived from an EMBL/GenBank/DDBJ whole genome shotgun (WGS) entry which is preliminary data.</text>
</comment>
<sequence length="72" mass="8265">MRRESTAARVVKNGHVCFKSLKNLSIYRQHTKIQMLFLAIAPPLEHILAGRPSTRADSFLLRPLPRVRVFPL</sequence>
<dbReference type="EMBL" id="CM055744">
    <property type="protein sequence ID" value="KAJ7999051.1"/>
    <property type="molecule type" value="Genomic_DNA"/>
</dbReference>
<gene>
    <name evidence="1" type="ORF">DPEC_G00211390</name>
</gene>
<evidence type="ECO:0000313" key="1">
    <source>
        <dbReference type="EMBL" id="KAJ7999051.1"/>
    </source>
</evidence>
<reference evidence="1" key="1">
    <citation type="submission" date="2021-05" db="EMBL/GenBank/DDBJ databases">
        <authorList>
            <person name="Pan Q."/>
            <person name="Jouanno E."/>
            <person name="Zahm M."/>
            <person name="Klopp C."/>
            <person name="Cabau C."/>
            <person name="Louis A."/>
            <person name="Berthelot C."/>
            <person name="Parey E."/>
            <person name="Roest Crollius H."/>
            <person name="Montfort J."/>
            <person name="Robinson-Rechavi M."/>
            <person name="Bouchez O."/>
            <person name="Lampietro C."/>
            <person name="Lopez Roques C."/>
            <person name="Donnadieu C."/>
            <person name="Postlethwait J."/>
            <person name="Bobe J."/>
            <person name="Dillon D."/>
            <person name="Chandos A."/>
            <person name="von Hippel F."/>
            <person name="Guiguen Y."/>
        </authorList>
    </citation>
    <scope>NUCLEOTIDE SEQUENCE</scope>
    <source>
        <strain evidence="1">YG-Jan2019</strain>
    </source>
</reference>
<protein>
    <submittedName>
        <fullName evidence="1">Uncharacterized protein</fullName>
    </submittedName>
</protein>
<keyword evidence="2" id="KW-1185">Reference proteome</keyword>